<dbReference type="eggNOG" id="COG3829">
    <property type="taxonomic scope" value="Bacteria"/>
</dbReference>
<dbReference type="PROSITE" id="PS00688">
    <property type="entry name" value="SIGMA54_INTERACT_3"/>
    <property type="match status" value="1"/>
</dbReference>
<evidence type="ECO:0000256" key="5">
    <source>
        <dbReference type="ARBA" id="ARBA00023163"/>
    </source>
</evidence>
<dbReference type="Gene3D" id="3.40.50.300">
    <property type="entry name" value="P-loop containing nucleotide triphosphate hydrolases"/>
    <property type="match status" value="1"/>
</dbReference>
<keyword evidence="4" id="KW-0238">DNA-binding</keyword>
<dbReference type="FunFam" id="3.40.50.300:FF:000006">
    <property type="entry name" value="DNA-binding transcriptional regulator NtrC"/>
    <property type="match status" value="1"/>
</dbReference>
<dbReference type="Proteomes" id="UP000014923">
    <property type="component" value="Unassembled WGS sequence"/>
</dbReference>
<dbReference type="Gene3D" id="1.10.10.10">
    <property type="entry name" value="Winged helix-like DNA-binding domain superfamily/Winged helix DNA-binding domain"/>
    <property type="match status" value="1"/>
</dbReference>
<dbReference type="SUPFAM" id="SSF52540">
    <property type="entry name" value="P-loop containing nucleoside triphosphate hydrolases"/>
    <property type="match status" value="1"/>
</dbReference>
<dbReference type="Pfam" id="PF00158">
    <property type="entry name" value="Sigma54_activat"/>
    <property type="match status" value="1"/>
</dbReference>
<dbReference type="Gene3D" id="1.10.8.60">
    <property type="match status" value="1"/>
</dbReference>
<evidence type="ECO:0000256" key="4">
    <source>
        <dbReference type="ARBA" id="ARBA00023125"/>
    </source>
</evidence>
<comment type="caution">
    <text evidence="7">The sequence shown here is derived from an EMBL/GenBank/DDBJ whole genome shotgun (WGS) entry which is preliminary data.</text>
</comment>
<evidence type="ECO:0000259" key="6">
    <source>
        <dbReference type="PROSITE" id="PS50045"/>
    </source>
</evidence>
<dbReference type="PROSITE" id="PS00675">
    <property type="entry name" value="SIGMA54_INTERACT_1"/>
    <property type="match status" value="1"/>
</dbReference>
<keyword evidence="1" id="KW-0547">Nucleotide-binding</keyword>
<dbReference type="InterPro" id="IPR025662">
    <property type="entry name" value="Sigma_54_int_dom_ATP-bd_1"/>
</dbReference>
<dbReference type="PANTHER" id="PTHR32071">
    <property type="entry name" value="TRANSCRIPTIONAL REGULATORY PROTEIN"/>
    <property type="match status" value="1"/>
</dbReference>
<dbReference type="HOGENOM" id="CLU_000445_8_7_9"/>
<dbReference type="PANTHER" id="PTHR32071:SF57">
    <property type="entry name" value="C4-DICARBOXYLATE TRANSPORT TRANSCRIPTIONAL REGULATORY PROTEIN DCTD"/>
    <property type="match status" value="1"/>
</dbReference>
<accession>R7RQD0</accession>
<protein>
    <submittedName>
        <fullName evidence="7">Putative sigma-54-dependent transcriptional regulator</fullName>
    </submittedName>
</protein>
<dbReference type="InterPro" id="IPR058031">
    <property type="entry name" value="AAA_lid_NorR"/>
</dbReference>
<dbReference type="AlphaFoldDB" id="R7RQD0"/>
<dbReference type="EMBL" id="CAVN010000088">
    <property type="protein sequence ID" value="CDF57450.1"/>
    <property type="molecule type" value="Genomic_DNA"/>
</dbReference>
<dbReference type="PROSITE" id="PS00676">
    <property type="entry name" value="SIGMA54_INTERACT_2"/>
    <property type="match status" value="1"/>
</dbReference>
<gene>
    <name evidence="7" type="ORF">TCEL_01364</name>
</gene>
<dbReference type="PROSITE" id="PS50045">
    <property type="entry name" value="SIGMA54_INTERACT_4"/>
    <property type="match status" value="1"/>
</dbReference>
<keyword evidence="8" id="KW-1185">Reference proteome</keyword>
<dbReference type="CDD" id="cd00009">
    <property type="entry name" value="AAA"/>
    <property type="match status" value="1"/>
</dbReference>
<dbReference type="InterPro" id="IPR027417">
    <property type="entry name" value="P-loop_NTPase"/>
</dbReference>
<sequence>MKSIGIVTNKKGQLSEFLRKNLNEVFVNKVKINNYYLQDLNDGEIIDDKVILVMIDEMAYKVQKYASKESTIIVIERTLREKEIYKIAAIPSDTKVLVVNDTKETTIETVNLLYSIGINHLNFIPYIENKVYGDIKIAITPGEVDKVPDYIETIIDVGHRCIDVATFLKVFNYLDINDKEIEENLIKYSESIISKDMGIKKQYMDLFIKGQQLEVLIEHTQDAIAIVDNEERIVLTNSIFANLFNFKIGNSFIFNNDEIDNVLKKDEIKGEIIKYKNQIFAVNKKPIKYLSYKSGYIISFSDVTNIKRMEQNISKKIRENGFYAKYNFDMIITNSQKMKECINIAKKISKSDHTVLITGESGTGKEMIAQSIHNYSNRFMYPFVAINCAALPENLLESELFGYEKGAFTGALREGKIGLFEIANNGTIFLDEIGDMPLKLQTRLLRVLQEKQIMRVGSDNVINVNVRVIAATNKDLKKLVDDGLFREDLYFRLNVLPISLPPLRERKEDIMPLLYSFLDRKIDFEYEVENLLLNYRWPGNIRELQNIASYLNVMEFNKVTLSDLPQYILNYGIDFNKELEVIENSYKLEKVIDVLECIGKSEGVGRRCISERISYIGEGEVRGILDLLYDLGMINKNKGRSGTKINNKGLMFLNWIRKGIK</sequence>
<keyword evidence="2" id="KW-0067">ATP-binding</keyword>
<dbReference type="InterPro" id="IPR003593">
    <property type="entry name" value="AAA+_ATPase"/>
</dbReference>
<dbReference type="OrthoDB" id="9803970at2"/>
<evidence type="ECO:0000313" key="8">
    <source>
        <dbReference type="Proteomes" id="UP000014923"/>
    </source>
</evidence>
<dbReference type="InterPro" id="IPR002078">
    <property type="entry name" value="Sigma_54_int"/>
</dbReference>
<proteinExistence type="predicted"/>
<reference evidence="7" key="1">
    <citation type="submission" date="2013-03" db="EMBL/GenBank/DDBJ databases">
        <title>Draft genome sequence of the hydrogen-ethanol-producing anaerobic alkalithermophilic Caloramator celere.</title>
        <authorList>
            <person name="Ciranna A."/>
            <person name="Larjo A."/>
            <person name="Kivisto A."/>
            <person name="Santala V."/>
            <person name="Roos C."/>
            <person name="Karp M."/>
        </authorList>
    </citation>
    <scope>NUCLEOTIDE SEQUENCE [LARGE SCALE GENOMIC DNA]</scope>
    <source>
        <strain evidence="7">DSM 8682</strain>
    </source>
</reference>
<dbReference type="InterPro" id="IPR025943">
    <property type="entry name" value="Sigma_54_int_dom_ATP-bd_2"/>
</dbReference>
<dbReference type="SMART" id="SM00382">
    <property type="entry name" value="AAA"/>
    <property type="match status" value="1"/>
</dbReference>
<dbReference type="RefSeq" id="WP_018660615.1">
    <property type="nucleotide sequence ID" value="NZ_HF952018.1"/>
</dbReference>
<dbReference type="Gene3D" id="3.30.450.20">
    <property type="entry name" value="PAS domain"/>
    <property type="match status" value="1"/>
</dbReference>
<name>R7RQD0_9CLOT</name>
<dbReference type="GO" id="GO:0005524">
    <property type="term" value="F:ATP binding"/>
    <property type="evidence" value="ECO:0007669"/>
    <property type="project" value="UniProtKB-KW"/>
</dbReference>
<dbReference type="InterPro" id="IPR025944">
    <property type="entry name" value="Sigma_54_int_dom_CS"/>
</dbReference>
<evidence type="ECO:0000256" key="1">
    <source>
        <dbReference type="ARBA" id="ARBA00022741"/>
    </source>
</evidence>
<evidence type="ECO:0000313" key="7">
    <source>
        <dbReference type="EMBL" id="CDF57450.1"/>
    </source>
</evidence>
<dbReference type="GO" id="GO:0006355">
    <property type="term" value="P:regulation of DNA-templated transcription"/>
    <property type="evidence" value="ECO:0007669"/>
    <property type="project" value="InterPro"/>
</dbReference>
<evidence type="ECO:0000256" key="3">
    <source>
        <dbReference type="ARBA" id="ARBA00023015"/>
    </source>
</evidence>
<dbReference type="GO" id="GO:0003677">
    <property type="term" value="F:DNA binding"/>
    <property type="evidence" value="ECO:0007669"/>
    <property type="project" value="UniProtKB-KW"/>
</dbReference>
<keyword evidence="5" id="KW-0804">Transcription</keyword>
<dbReference type="InterPro" id="IPR036388">
    <property type="entry name" value="WH-like_DNA-bd_sf"/>
</dbReference>
<evidence type="ECO:0000256" key="2">
    <source>
        <dbReference type="ARBA" id="ARBA00022840"/>
    </source>
</evidence>
<keyword evidence="3" id="KW-0805">Transcription regulation</keyword>
<organism evidence="7 8">
    <name type="scientific">Thermobrachium celere DSM 8682</name>
    <dbReference type="NCBI Taxonomy" id="941824"/>
    <lineage>
        <taxon>Bacteria</taxon>
        <taxon>Bacillati</taxon>
        <taxon>Bacillota</taxon>
        <taxon>Clostridia</taxon>
        <taxon>Eubacteriales</taxon>
        <taxon>Clostridiaceae</taxon>
        <taxon>Thermobrachium</taxon>
    </lineage>
</organism>
<feature type="domain" description="Sigma-54 factor interaction" evidence="6">
    <location>
        <begin position="331"/>
        <end position="553"/>
    </location>
</feature>
<dbReference type="Pfam" id="PF25601">
    <property type="entry name" value="AAA_lid_14"/>
    <property type="match status" value="1"/>
</dbReference>